<evidence type="ECO:0000256" key="5">
    <source>
        <dbReference type="SAM" id="MobiDB-lite"/>
    </source>
</evidence>
<dbReference type="InterPro" id="IPR009057">
    <property type="entry name" value="Homeodomain-like_sf"/>
</dbReference>
<evidence type="ECO:0000256" key="2">
    <source>
        <dbReference type="ARBA" id="ARBA00023125"/>
    </source>
</evidence>
<dbReference type="InterPro" id="IPR050109">
    <property type="entry name" value="HTH-type_TetR-like_transc_reg"/>
</dbReference>
<evidence type="ECO:0000313" key="8">
    <source>
        <dbReference type="Proteomes" id="UP000058305"/>
    </source>
</evidence>
<dbReference type="InterPro" id="IPR049445">
    <property type="entry name" value="TetR_SbtR-like_C"/>
</dbReference>
<dbReference type="PROSITE" id="PS50977">
    <property type="entry name" value="HTH_TETR_2"/>
    <property type="match status" value="1"/>
</dbReference>
<evidence type="ECO:0000313" key="7">
    <source>
        <dbReference type="EMBL" id="AMB60178.1"/>
    </source>
</evidence>
<dbReference type="PANTHER" id="PTHR30055:SF234">
    <property type="entry name" value="HTH-TYPE TRANSCRIPTIONAL REGULATOR BETI"/>
    <property type="match status" value="1"/>
</dbReference>
<feature type="region of interest" description="Disordered" evidence="5">
    <location>
        <begin position="1"/>
        <end position="27"/>
    </location>
</feature>
<dbReference type="PRINTS" id="PR00455">
    <property type="entry name" value="HTHTETR"/>
</dbReference>
<dbReference type="KEGG" id="mvd:AWU67_16415"/>
<gene>
    <name evidence="7" type="ORF">AWU67_16415</name>
</gene>
<dbReference type="GO" id="GO:0003700">
    <property type="term" value="F:DNA-binding transcription factor activity"/>
    <property type="evidence" value="ECO:0007669"/>
    <property type="project" value="TreeGrafter"/>
</dbReference>
<evidence type="ECO:0000256" key="4">
    <source>
        <dbReference type="PROSITE-ProRule" id="PRU00335"/>
    </source>
</evidence>
<dbReference type="InterPro" id="IPR001647">
    <property type="entry name" value="HTH_TetR"/>
</dbReference>
<reference evidence="8" key="2">
    <citation type="submission" date="2016-01" db="EMBL/GenBank/DDBJ databases">
        <title>First complete genome sequence of a species in the genus Microterricola, an extremophilic cold active enzyme producing strain ERGS5:02 isolated from Sikkim Himalaya.</title>
        <authorList>
            <person name="Kumar R."/>
            <person name="Singh D."/>
            <person name="Swarnkar M.K."/>
        </authorList>
    </citation>
    <scope>NUCLEOTIDE SEQUENCE [LARGE SCALE GENOMIC DNA]</scope>
    <source>
        <strain evidence="8">ERGS5:02</strain>
    </source>
</reference>
<dbReference type="Pfam" id="PF21597">
    <property type="entry name" value="TetR_C_43"/>
    <property type="match status" value="1"/>
</dbReference>
<name>A0A0Y0Q264_9MICO</name>
<keyword evidence="1" id="KW-0805">Transcription regulation</keyword>
<dbReference type="RefSeq" id="WP_067231582.1">
    <property type="nucleotide sequence ID" value="NZ_CP014145.1"/>
</dbReference>
<keyword evidence="2 4" id="KW-0238">DNA-binding</keyword>
<keyword evidence="3" id="KW-0804">Transcription</keyword>
<dbReference type="GO" id="GO:0000976">
    <property type="term" value="F:transcription cis-regulatory region binding"/>
    <property type="evidence" value="ECO:0007669"/>
    <property type="project" value="TreeGrafter"/>
</dbReference>
<dbReference type="AlphaFoldDB" id="A0A0Y0Q264"/>
<evidence type="ECO:0000256" key="3">
    <source>
        <dbReference type="ARBA" id="ARBA00023163"/>
    </source>
</evidence>
<feature type="DNA-binding region" description="H-T-H motif" evidence="4">
    <location>
        <begin position="47"/>
        <end position="66"/>
    </location>
</feature>
<protein>
    <recommendedName>
        <fullName evidence="6">HTH tetR-type domain-containing protein</fullName>
    </recommendedName>
</protein>
<feature type="domain" description="HTH tetR-type" evidence="6">
    <location>
        <begin position="25"/>
        <end position="84"/>
    </location>
</feature>
<reference evidence="7 8" key="1">
    <citation type="journal article" date="2016" name="J. Biotechnol.">
        <title>First complete genome sequence of a species in the genus Microterricola, an extremophilic cold active enzyme producing bacterial strain ERGS5:02 isolated from Sikkim Himalaya.</title>
        <authorList>
            <person name="Himanshu"/>
            <person name="Swarnkar M.K."/>
            <person name="Singh D."/>
            <person name="Kumar R."/>
        </authorList>
    </citation>
    <scope>NUCLEOTIDE SEQUENCE [LARGE SCALE GENOMIC DNA]</scope>
    <source>
        <strain evidence="7 8">ERGS5:02</strain>
    </source>
</reference>
<organism evidence="7 8">
    <name type="scientific">Microterricola viridarii</name>
    <dbReference type="NCBI Taxonomy" id="412690"/>
    <lineage>
        <taxon>Bacteria</taxon>
        <taxon>Bacillati</taxon>
        <taxon>Actinomycetota</taxon>
        <taxon>Actinomycetes</taxon>
        <taxon>Micrococcales</taxon>
        <taxon>Microbacteriaceae</taxon>
        <taxon>Microterricola</taxon>
    </lineage>
</organism>
<sequence length="209" mass="23300">MSPSDGAEHARRSGGDPPRRRKDAQRNYERLLQQAREVVAEQGSEASLEEIARRAELGIATLYRHFPNRTELMRALYEQSVAELGGTASEAVNAPSAWQGLVVYVERMTQWLVEDPGLVSIIEYLGAADPEYIPEPSRERPLVELITRAQAAGELRPDVERSDVSRLITLLGGQSLLRGEDPPLDWRRPLGIMLDGLRAENVRSALPPR</sequence>
<dbReference type="SUPFAM" id="SSF46689">
    <property type="entry name" value="Homeodomain-like"/>
    <property type="match status" value="1"/>
</dbReference>
<dbReference type="Gene3D" id="1.10.357.10">
    <property type="entry name" value="Tetracycline Repressor, domain 2"/>
    <property type="match status" value="1"/>
</dbReference>
<dbReference type="PANTHER" id="PTHR30055">
    <property type="entry name" value="HTH-TYPE TRANSCRIPTIONAL REGULATOR RUTR"/>
    <property type="match status" value="1"/>
</dbReference>
<evidence type="ECO:0000256" key="1">
    <source>
        <dbReference type="ARBA" id="ARBA00023015"/>
    </source>
</evidence>
<dbReference type="EMBL" id="CP014145">
    <property type="protein sequence ID" value="AMB60178.1"/>
    <property type="molecule type" value="Genomic_DNA"/>
</dbReference>
<proteinExistence type="predicted"/>
<dbReference type="OrthoDB" id="3192968at2"/>
<keyword evidence="8" id="KW-1185">Reference proteome</keyword>
<evidence type="ECO:0000259" key="6">
    <source>
        <dbReference type="PROSITE" id="PS50977"/>
    </source>
</evidence>
<dbReference type="Pfam" id="PF00440">
    <property type="entry name" value="TetR_N"/>
    <property type="match status" value="1"/>
</dbReference>
<dbReference type="SUPFAM" id="SSF48498">
    <property type="entry name" value="Tetracyclin repressor-like, C-terminal domain"/>
    <property type="match status" value="1"/>
</dbReference>
<dbReference type="InterPro" id="IPR036271">
    <property type="entry name" value="Tet_transcr_reg_TetR-rel_C_sf"/>
</dbReference>
<dbReference type="Proteomes" id="UP000058305">
    <property type="component" value="Chromosome"/>
</dbReference>
<accession>A0A0Y0Q264</accession>